<keyword evidence="1 7" id="KW-0808">Transferase</keyword>
<keyword evidence="2 7" id="KW-0547">Nucleotide-binding</keyword>
<dbReference type="Pfam" id="PF07714">
    <property type="entry name" value="PK_Tyr_Ser-Thr"/>
    <property type="match status" value="1"/>
</dbReference>
<evidence type="ECO:0000259" key="8">
    <source>
        <dbReference type="PROSITE" id="PS50001"/>
    </source>
</evidence>
<name>A0A0N5B1T4_STREA</name>
<sequence>MSGEGSKNSSVQYTAVVKSSSFDGCDKIKVRKLPDDNVEYLDPIWLYDNENGKPYFRCIEKQSWYHGFREKCELKILLKNAGDWLVKIPDPSQSHNLVITVRVTNKVIAKFPLTRSDEKFWFLSAAKRDKKLRYFLNPVDLVDFYTTRTLPGGYTMKNIVLRPCWVIKSSKIVYDNEDDLIDQGTFSSVYNGRYLLPNKKYIDVIVKKYRNAEIYEKIYKDNMDEFIKESKSLSYLIHTNLLSFYGIVLGDSRIRILEPCMGSSLSKHLKKEKDNISISELNLYCYEICRGMEYLHYKNHIHKNLKSKNVYISLNGSLKVGDFEFMCLPHQNFTKISSFMAPELFKNIPNYSFKSDIWAMSVVIYEIFSHGQIPFELEKEETIINNIVSGNLWSMPSRLPKDLKTNVMLMQRLVPTDRPTFKYLKHFFTQNISKSKKVFPPSKITLNKLPGVQRSKFYLKNSCREYSERYRSSSSSDSNNFDKN</sequence>
<evidence type="ECO:0000313" key="11">
    <source>
        <dbReference type="WBParaSite" id="SPAL_0000003600.1"/>
    </source>
</evidence>
<reference evidence="11" key="1">
    <citation type="submission" date="2017-02" db="UniProtKB">
        <authorList>
            <consortium name="WormBaseParasite"/>
        </authorList>
    </citation>
    <scope>IDENTIFICATION</scope>
</reference>
<comment type="similarity">
    <text evidence="7">Belongs to the protein kinase superfamily. Tyr protein kinase family.</text>
</comment>
<dbReference type="PROSITE" id="PS50011">
    <property type="entry name" value="PROTEIN_KINASE_DOM"/>
    <property type="match status" value="1"/>
</dbReference>
<evidence type="ECO:0000256" key="6">
    <source>
        <dbReference type="PROSITE-ProRule" id="PRU00191"/>
    </source>
</evidence>
<keyword evidence="6" id="KW-0727">SH2 domain</keyword>
<organism evidence="10 11">
    <name type="scientific">Strongyloides papillosus</name>
    <name type="common">Intestinal threadworm</name>
    <dbReference type="NCBI Taxonomy" id="174720"/>
    <lineage>
        <taxon>Eukaryota</taxon>
        <taxon>Metazoa</taxon>
        <taxon>Ecdysozoa</taxon>
        <taxon>Nematoda</taxon>
        <taxon>Chromadorea</taxon>
        <taxon>Rhabditida</taxon>
        <taxon>Tylenchina</taxon>
        <taxon>Panagrolaimomorpha</taxon>
        <taxon>Strongyloidoidea</taxon>
        <taxon>Strongyloididae</taxon>
        <taxon>Strongyloides</taxon>
    </lineage>
</organism>
<dbReference type="InterPro" id="IPR050198">
    <property type="entry name" value="Non-receptor_tyrosine_kinases"/>
</dbReference>
<accession>A0A0N5B1T4</accession>
<feature type="domain" description="Protein kinase" evidence="9">
    <location>
        <begin position="175"/>
        <end position="429"/>
    </location>
</feature>
<dbReference type="AlphaFoldDB" id="A0A0N5B1T4"/>
<evidence type="ECO:0000256" key="3">
    <source>
        <dbReference type="ARBA" id="ARBA00022777"/>
    </source>
</evidence>
<dbReference type="GO" id="GO:0004715">
    <property type="term" value="F:non-membrane spanning protein tyrosine kinase activity"/>
    <property type="evidence" value="ECO:0007669"/>
    <property type="project" value="UniProtKB-EC"/>
</dbReference>
<feature type="domain" description="SH2" evidence="8">
    <location>
        <begin position="64"/>
        <end position="164"/>
    </location>
</feature>
<dbReference type="PROSITE" id="PS50001">
    <property type="entry name" value="SH2"/>
    <property type="match status" value="1"/>
</dbReference>
<dbReference type="EC" id="2.7.10.2" evidence="7"/>
<dbReference type="GO" id="GO:0005524">
    <property type="term" value="F:ATP binding"/>
    <property type="evidence" value="ECO:0007669"/>
    <property type="project" value="UniProtKB-KW"/>
</dbReference>
<evidence type="ECO:0000256" key="5">
    <source>
        <dbReference type="ARBA" id="ARBA00023137"/>
    </source>
</evidence>
<evidence type="ECO:0000259" key="9">
    <source>
        <dbReference type="PROSITE" id="PS50011"/>
    </source>
</evidence>
<dbReference type="SUPFAM" id="SSF55550">
    <property type="entry name" value="SH2 domain"/>
    <property type="match status" value="1"/>
</dbReference>
<keyword evidence="4 7" id="KW-0067">ATP-binding</keyword>
<dbReference type="InterPro" id="IPR000980">
    <property type="entry name" value="SH2"/>
</dbReference>
<dbReference type="Gene3D" id="3.30.505.10">
    <property type="entry name" value="SH2 domain"/>
    <property type="match status" value="1"/>
</dbReference>
<dbReference type="Gene3D" id="3.30.200.20">
    <property type="entry name" value="Phosphorylase Kinase, domain 1"/>
    <property type="match status" value="1"/>
</dbReference>
<protein>
    <recommendedName>
        <fullName evidence="7">Tyrosine-protein kinase</fullName>
        <ecNumber evidence="7">2.7.10.2</ecNumber>
    </recommendedName>
</protein>
<comment type="catalytic activity">
    <reaction evidence="7">
        <text>L-tyrosyl-[protein] + ATP = O-phospho-L-tyrosyl-[protein] + ADP + H(+)</text>
        <dbReference type="Rhea" id="RHEA:10596"/>
        <dbReference type="Rhea" id="RHEA-COMP:10136"/>
        <dbReference type="Rhea" id="RHEA-COMP:20101"/>
        <dbReference type="ChEBI" id="CHEBI:15378"/>
        <dbReference type="ChEBI" id="CHEBI:30616"/>
        <dbReference type="ChEBI" id="CHEBI:46858"/>
        <dbReference type="ChEBI" id="CHEBI:61978"/>
        <dbReference type="ChEBI" id="CHEBI:456216"/>
        <dbReference type="EC" id="2.7.10.2"/>
    </reaction>
</comment>
<dbReference type="InterPro" id="IPR001245">
    <property type="entry name" value="Ser-Thr/Tyr_kinase_cat_dom"/>
</dbReference>
<keyword evidence="5 7" id="KW-0829">Tyrosine-protein kinase</keyword>
<evidence type="ECO:0000256" key="7">
    <source>
        <dbReference type="RuleBase" id="RU362096"/>
    </source>
</evidence>
<dbReference type="Proteomes" id="UP000046392">
    <property type="component" value="Unplaced"/>
</dbReference>
<dbReference type="STRING" id="174720.A0A0N5B1T4"/>
<evidence type="ECO:0000256" key="1">
    <source>
        <dbReference type="ARBA" id="ARBA00022679"/>
    </source>
</evidence>
<dbReference type="Gene3D" id="1.10.510.10">
    <property type="entry name" value="Transferase(Phosphotransferase) domain 1"/>
    <property type="match status" value="1"/>
</dbReference>
<proteinExistence type="inferred from homology"/>
<evidence type="ECO:0000313" key="10">
    <source>
        <dbReference type="Proteomes" id="UP000046392"/>
    </source>
</evidence>
<dbReference type="PANTHER" id="PTHR24418">
    <property type="entry name" value="TYROSINE-PROTEIN KINASE"/>
    <property type="match status" value="1"/>
</dbReference>
<dbReference type="InterPro" id="IPR000719">
    <property type="entry name" value="Prot_kinase_dom"/>
</dbReference>
<dbReference type="InterPro" id="IPR036860">
    <property type="entry name" value="SH2_dom_sf"/>
</dbReference>
<dbReference type="SMART" id="SM00252">
    <property type="entry name" value="SH2"/>
    <property type="match status" value="1"/>
</dbReference>
<dbReference type="InterPro" id="IPR011009">
    <property type="entry name" value="Kinase-like_dom_sf"/>
</dbReference>
<keyword evidence="10" id="KW-1185">Reference proteome</keyword>
<keyword evidence="3 7" id="KW-0418">Kinase</keyword>
<evidence type="ECO:0000256" key="4">
    <source>
        <dbReference type="ARBA" id="ARBA00022840"/>
    </source>
</evidence>
<dbReference type="WBParaSite" id="SPAL_0000003600.1">
    <property type="protein sequence ID" value="SPAL_0000003600.1"/>
    <property type="gene ID" value="SPAL_0000003600"/>
</dbReference>
<dbReference type="SUPFAM" id="SSF56112">
    <property type="entry name" value="Protein kinase-like (PK-like)"/>
    <property type="match status" value="1"/>
</dbReference>
<evidence type="ECO:0000256" key="2">
    <source>
        <dbReference type="ARBA" id="ARBA00022741"/>
    </source>
</evidence>